<dbReference type="AlphaFoldDB" id="A0A9Q5Z7T8"/>
<name>A0A9Q5Z7T8_NOSLI</name>
<gene>
    <name evidence="1" type="ORF">VF08_27160</name>
</gene>
<evidence type="ECO:0000313" key="1">
    <source>
        <dbReference type="EMBL" id="PHJ98348.1"/>
    </source>
</evidence>
<accession>A0A9Q5Z7T8</accession>
<comment type="caution">
    <text evidence="1">The sequence shown here is derived from an EMBL/GenBank/DDBJ whole genome shotgun (WGS) entry which is preliminary data.</text>
</comment>
<dbReference type="Proteomes" id="UP000222310">
    <property type="component" value="Unassembled WGS sequence"/>
</dbReference>
<sequence length="59" mass="6956">MLTKKAWSRVSLREDDCRIKKDNAPQNFAVIRHIAVNLLGQEKRVKRGIKNKLNWENKP</sequence>
<evidence type="ECO:0008006" key="3">
    <source>
        <dbReference type="Google" id="ProtNLM"/>
    </source>
</evidence>
<reference evidence="1 2" key="1">
    <citation type="submission" date="2015-02" db="EMBL/GenBank/DDBJ databases">
        <title>Nostoc linckia genome annotation.</title>
        <authorList>
            <person name="Zhou Z."/>
        </authorList>
    </citation>
    <scope>NUCLEOTIDE SEQUENCE [LARGE SCALE GENOMIC DNA]</scope>
    <source>
        <strain evidence="2">z8</strain>
    </source>
</reference>
<proteinExistence type="predicted"/>
<dbReference type="EMBL" id="LAHD01000101">
    <property type="protein sequence ID" value="PHJ98348.1"/>
    <property type="molecule type" value="Genomic_DNA"/>
</dbReference>
<organism evidence="1 2">
    <name type="scientific">Nostoc linckia z8</name>
    <dbReference type="NCBI Taxonomy" id="1628746"/>
    <lineage>
        <taxon>Bacteria</taxon>
        <taxon>Bacillati</taxon>
        <taxon>Cyanobacteriota</taxon>
        <taxon>Cyanophyceae</taxon>
        <taxon>Nostocales</taxon>
        <taxon>Nostocaceae</taxon>
        <taxon>Nostoc</taxon>
    </lineage>
</organism>
<protein>
    <recommendedName>
        <fullName evidence="3">Transposase</fullName>
    </recommendedName>
</protein>
<evidence type="ECO:0000313" key="2">
    <source>
        <dbReference type="Proteomes" id="UP000222310"/>
    </source>
</evidence>